<feature type="compositionally biased region" description="Polar residues" evidence="1">
    <location>
        <begin position="207"/>
        <end position="216"/>
    </location>
</feature>
<dbReference type="Gene3D" id="1.25.10.10">
    <property type="entry name" value="Leucine-rich Repeat Variant"/>
    <property type="match status" value="2"/>
</dbReference>
<dbReference type="SUPFAM" id="SSF48371">
    <property type="entry name" value="ARM repeat"/>
    <property type="match status" value="1"/>
</dbReference>
<dbReference type="InterPro" id="IPR039921">
    <property type="entry name" value="Inscuteable"/>
</dbReference>
<organism evidence="3 4">
    <name type="scientific">Nicrophorus vespilloides</name>
    <name type="common">Boreal carrion beetle</name>
    <dbReference type="NCBI Taxonomy" id="110193"/>
    <lineage>
        <taxon>Eukaryota</taxon>
        <taxon>Metazoa</taxon>
        <taxon>Ecdysozoa</taxon>
        <taxon>Arthropoda</taxon>
        <taxon>Hexapoda</taxon>
        <taxon>Insecta</taxon>
        <taxon>Pterygota</taxon>
        <taxon>Neoptera</taxon>
        <taxon>Endopterygota</taxon>
        <taxon>Coleoptera</taxon>
        <taxon>Polyphaga</taxon>
        <taxon>Staphyliniformia</taxon>
        <taxon>Silphidae</taxon>
        <taxon>Nicrophorinae</taxon>
        <taxon>Nicrophorus</taxon>
    </lineage>
</organism>
<evidence type="ECO:0000256" key="1">
    <source>
        <dbReference type="SAM" id="MobiDB-lite"/>
    </source>
</evidence>
<accession>A0ABM1N9X9</accession>
<keyword evidence="3" id="KW-1185">Reference proteome</keyword>
<dbReference type="GeneID" id="108567587"/>
<feature type="compositionally biased region" description="Basic and acidic residues" evidence="1">
    <location>
        <begin position="44"/>
        <end position="65"/>
    </location>
</feature>
<evidence type="ECO:0000313" key="4">
    <source>
        <dbReference type="RefSeq" id="XP_017783629.1"/>
    </source>
</evidence>
<evidence type="ECO:0000259" key="2">
    <source>
        <dbReference type="Pfam" id="PF19427"/>
    </source>
</evidence>
<dbReference type="InterPro" id="IPR016024">
    <property type="entry name" value="ARM-type_fold"/>
</dbReference>
<dbReference type="SMART" id="SM00185">
    <property type="entry name" value="ARM"/>
    <property type="match status" value="2"/>
</dbReference>
<dbReference type="Gene3D" id="6.20.200.10">
    <property type="entry name" value="Inscuteable LGN-binding domain"/>
    <property type="match status" value="1"/>
</dbReference>
<feature type="domain" description="Protein inscuteable homologue C-terminal" evidence="2">
    <location>
        <begin position="380"/>
        <end position="743"/>
    </location>
</feature>
<proteinExistence type="predicted"/>
<feature type="region of interest" description="Disordered" evidence="1">
    <location>
        <begin position="97"/>
        <end position="119"/>
    </location>
</feature>
<dbReference type="InterPro" id="IPR038205">
    <property type="entry name" value="INSC_LBD_sf"/>
</dbReference>
<feature type="compositionally biased region" description="Polar residues" evidence="1">
    <location>
        <begin position="23"/>
        <end position="43"/>
    </location>
</feature>
<dbReference type="Pfam" id="PF19427">
    <property type="entry name" value="Insc_C"/>
    <property type="match status" value="1"/>
</dbReference>
<feature type="region of interest" description="Disordered" evidence="1">
    <location>
        <begin position="199"/>
        <end position="240"/>
    </location>
</feature>
<sequence length="743" mass="82344">MGEFQRSPSKVWWSGGEELVNRSNWRANSASPGSQDSGFSDTETSPHDQGAKNIPEELLKKDSIKKTNLTSNIVEKSTPHKDLMSPKNGYCLQATPVRKIEHQQSKSEPPGRFTKNRNNYARVSRNLFRSIQMEASSADANQYAGNDSISSEVTSDESISWLSSDSELPECIKTLPLASSPTASYPPNLSAPAILQEEDEVEDNDEAVTSFNQSTDSDSELDGLFQPPKHTSTPKMPGEKDTEVNMLRRVHARNLLEKYKNERVPPTTVESVEEGTALKKWMDDMRRMYEPECMITLQTKSIAGDLADRVSQIASNLTYPLRQLIHYNGLVEKEFDSLKNQKKHQRPLAQSLVGIVLDYFLKFPTKCKLLELTDDLRTASAEAIPKITAQMHVDWNSFFKQKLNSELAKILESLQAPRNELDVRANLTALTSITLRNEDLIELFVNAQAVDIIVILLEKCDGSSVRGLCLRALSTLCVSAGAIRDFESAGGVQILGEIICDETRPEPERTEGIALLAQITAPWIEDNHTVRGLNAQTKKLIKYLTKYLKSTKCCQSILLAAAALASLTAMDVKSIKYLLHNDTADVLLKTIKGHGPRASIYLLEQVANLIANMSSTLEARTSLTKAGAPTALMCFLQSHSLDDEVLKRLQQKSIIGLSRLCGEKDAAKQIVEMGGVRRLVNLCRDKKERFDSDAILVAALATLRKITDACGVSVVNEEDAQELIQPKLLDSFMAYSAQNESLV</sequence>
<dbReference type="InterPro" id="IPR011989">
    <property type="entry name" value="ARM-like"/>
</dbReference>
<dbReference type="PANTHER" id="PTHR21386:SF0">
    <property type="entry name" value="PROTEIN INSCUTEABLE HOMOLOG"/>
    <property type="match status" value="1"/>
</dbReference>
<protein>
    <submittedName>
        <fullName evidence="4">Protein inscuteable homolog</fullName>
    </submittedName>
</protein>
<dbReference type="PANTHER" id="PTHR21386">
    <property type="entry name" value="INSCUTEABLE"/>
    <property type="match status" value="1"/>
</dbReference>
<dbReference type="CDD" id="cd21966">
    <property type="entry name" value="INSC_LBD"/>
    <property type="match status" value="1"/>
</dbReference>
<feature type="region of interest" description="Disordered" evidence="1">
    <location>
        <begin position="70"/>
        <end position="89"/>
    </location>
</feature>
<reference evidence="4" key="1">
    <citation type="submission" date="2025-08" db="UniProtKB">
        <authorList>
            <consortium name="RefSeq"/>
        </authorList>
    </citation>
    <scope>IDENTIFICATION</scope>
    <source>
        <tissue evidence="4">Whole Larva</tissue>
    </source>
</reference>
<evidence type="ECO:0000313" key="3">
    <source>
        <dbReference type="Proteomes" id="UP000695000"/>
    </source>
</evidence>
<feature type="region of interest" description="Disordered" evidence="1">
    <location>
        <begin position="23"/>
        <end position="65"/>
    </location>
</feature>
<gene>
    <name evidence="4" type="primary">LOC108567587</name>
</gene>
<dbReference type="Proteomes" id="UP000695000">
    <property type="component" value="Unplaced"/>
</dbReference>
<name>A0ABM1N9X9_NICVS</name>
<dbReference type="InterPro" id="IPR000225">
    <property type="entry name" value="Armadillo"/>
</dbReference>
<dbReference type="RefSeq" id="XP_017783629.1">
    <property type="nucleotide sequence ID" value="XM_017928140.1"/>
</dbReference>
<dbReference type="InterPro" id="IPR045789">
    <property type="entry name" value="Insc_C"/>
</dbReference>